<name>R7U3F1_CAPTE</name>
<dbReference type="Gene3D" id="1.20.1070.10">
    <property type="entry name" value="Rhodopsin 7-helix transmembrane proteins"/>
    <property type="match status" value="1"/>
</dbReference>
<evidence type="ECO:0000256" key="5">
    <source>
        <dbReference type="SAM" id="Phobius"/>
    </source>
</evidence>
<dbReference type="STRING" id="283909.R7U3F1"/>
<dbReference type="PANTHER" id="PTHR23112">
    <property type="entry name" value="G PROTEIN-COUPLED RECEPTOR 157-RELATED"/>
    <property type="match status" value="1"/>
</dbReference>
<evidence type="ECO:0000256" key="4">
    <source>
        <dbReference type="ARBA" id="ARBA00023136"/>
    </source>
</evidence>
<dbReference type="SUPFAM" id="SSF81321">
    <property type="entry name" value="Family A G protein-coupled receptor-like"/>
    <property type="match status" value="1"/>
</dbReference>
<keyword evidence="9" id="KW-1185">Reference proteome</keyword>
<dbReference type="InterPro" id="IPR017452">
    <property type="entry name" value="GPCR_Rhodpsn_7TM"/>
</dbReference>
<keyword evidence="4 5" id="KW-0472">Membrane</keyword>
<evidence type="ECO:0000256" key="1">
    <source>
        <dbReference type="ARBA" id="ARBA00004141"/>
    </source>
</evidence>
<reference evidence="7 9" key="2">
    <citation type="journal article" date="2013" name="Nature">
        <title>Insights into bilaterian evolution from three spiralian genomes.</title>
        <authorList>
            <person name="Simakov O."/>
            <person name="Marletaz F."/>
            <person name="Cho S.J."/>
            <person name="Edsinger-Gonzales E."/>
            <person name="Havlak P."/>
            <person name="Hellsten U."/>
            <person name="Kuo D.H."/>
            <person name="Larsson T."/>
            <person name="Lv J."/>
            <person name="Arendt D."/>
            <person name="Savage R."/>
            <person name="Osoegawa K."/>
            <person name="de Jong P."/>
            <person name="Grimwood J."/>
            <person name="Chapman J.A."/>
            <person name="Shapiro H."/>
            <person name="Aerts A."/>
            <person name="Otillar R.P."/>
            <person name="Terry A.Y."/>
            <person name="Boore J.L."/>
            <person name="Grigoriev I.V."/>
            <person name="Lindberg D.R."/>
            <person name="Seaver E.C."/>
            <person name="Weisblat D.A."/>
            <person name="Putnam N.H."/>
            <person name="Rokhsar D.S."/>
        </authorList>
    </citation>
    <scope>NUCLEOTIDE SEQUENCE</scope>
    <source>
        <strain evidence="7 9">I ESC-2004</strain>
    </source>
</reference>
<dbReference type="EMBL" id="KB308178">
    <property type="protein sequence ID" value="ELT98201.1"/>
    <property type="molecule type" value="Genomic_DNA"/>
</dbReference>
<evidence type="ECO:0000259" key="6">
    <source>
        <dbReference type="PROSITE" id="PS50262"/>
    </source>
</evidence>
<dbReference type="Proteomes" id="UP000014760">
    <property type="component" value="Unassembled WGS sequence"/>
</dbReference>
<dbReference type="HOGENOM" id="CLU_076189_0_0_1"/>
<dbReference type="GO" id="GO:0004930">
    <property type="term" value="F:G protein-coupled receptor activity"/>
    <property type="evidence" value="ECO:0007669"/>
    <property type="project" value="InterPro"/>
</dbReference>
<feature type="transmembrane region" description="Helical" evidence="5">
    <location>
        <begin position="79"/>
        <end position="98"/>
    </location>
</feature>
<gene>
    <name evidence="7" type="ORF">CAPTEDRAFT_212408</name>
</gene>
<comment type="subcellular location">
    <subcellularLocation>
        <location evidence="1">Membrane</location>
        <topology evidence="1">Multi-pass membrane protein</topology>
    </subcellularLocation>
</comment>
<accession>R7U3F1</accession>
<keyword evidence="2 5" id="KW-0812">Transmembrane</keyword>
<dbReference type="OrthoDB" id="6129765at2759"/>
<dbReference type="EMBL" id="AMQN01010583">
    <property type="status" value="NOT_ANNOTATED_CDS"/>
    <property type="molecule type" value="Genomic_DNA"/>
</dbReference>
<reference evidence="8" key="3">
    <citation type="submission" date="2015-06" db="UniProtKB">
        <authorList>
            <consortium name="EnsemblMetazoa"/>
        </authorList>
    </citation>
    <scope>IDENTIFICATION</scope>
</reference>
<dbReference type="EnsemblMetazoa" id="CapteT212408">
    <property type="protein sequence ID" value="CapteP212408"/>
    <property type="gene ID" value="CapteG212408"/>
</dbReference>
<evidence type="ECO:0000313" key="7">
    <source>
        <dbReference type="EMBL" id="ELT98201.1"/>
    </source>
</evidence>
<sequence length="267" mass="30205">MANIWIDTFKISLKYEPDPEATPSEPRRLLKARCPLEKITCSRPLVTTDHAYCASVNKIANYLDHRKLISNNQYGFRKVLCGVPQGSIMGFLLFLLFINDLCELQSSFKFFVFAGDTTLFLSGNDIAQMCFIDLRQPYARIVDIVYGITMVIVFAVNAICYGAIYVKMQQTARQASSDNQNDKYHKAAKLMLLFVAVYLLQWWPYTTQALWSLVTPIPFGMVIIVVVVCNLGGLYNAIVYTIIRRRYTKVSGVENNSAMQTGNTNAD</sequence>
<evidence type="ECO:0000256" key="2">
    <source>
        <dbReference type="ARBA" id="ARBA00022692"/>
    </source>
</evidence>
<dbReference type="Pfam" id="PF00001">
    <property type="entry name" value="7tm_1"/>
    <property type="match status" value="1"/>
</dbReference>
<evidence type="ECO:0000313" key="9">
    <source>
        <dbReference type="Proteomes" id="UP000014760"/>
    </source>
</evidence>
<feature type="transmembrane region" description="Helical" evidence="5">
    <location>
        <begin position="144"/>
        <end position="166"/>
    </location>
</feature>
<dbReference type="EMBL" id="AMQN01010582">
    <property type="status" value="NOT_ANNOTATED_CDS"/>
    <property type="molecule type" value="Genomic_DNA"/>
</dbReference>
<dbReference type="PROSITE" id="PS50262">
    <property type="entry name" value="G_PROTEIN_RECEP_F1_2"/>
    <property type="match status" value="1"/>
</dbReference>
<dbReference type="PANTHER" id="PTHR23112:SF0">
    <property type="entry name" value="TRANSMEMBRANE PROTEIN 116"/>
    <property type="match status" value="1"/>
</dbReference>
<dbReference type="GO" id="GO:0007189">
    <property type="term" value="P:adenylate cyclase-activating G protein-coupled receptor signaling pathway"/>
    <property type="evidence" value="ECO:0007669"/>
    <property type="project" value="TreeGrafter"/>
</dbReference>
<dbReference type="InterPro" id="IPR000276">
    <property type="entry name" value="GPCR_Rhodpsn"/>
</dbReference>
<proteinExistence type="predicted"/>
<evidence type="ECO:0000256" key="3">
    <source>
        <dbReference type="ARBA" id="ARBA00022989"/>
    </source>
</evidence>
<evidence type="ECO:0000313" key="8">
    <source>
        <dbReference type="EnsemblMetazoa" id="CapteP212408"/>
    </source>
</evidence>
<feature type="transmembrane region" description="Helical" evidence="5">
    <location>
        <begin position="217"/>
        <end position="243"/>
    </location>
</feature>
<keyword evidence="3 5" id="KW-1133">Transmembrane helix</keyword>
<dbReference type="AlphaFoldDB" id="R7U3F1"/>
<protein>
    <recommendedName>
        <fullName evidence="6">G-protein coupled receptors family 1 profile domain-containing protein</fullName>
    </recommendedName>
</protein>
<feature type="domain" description="G-protein coupled receptors family 1 profile" evidence="6">
    <location>
        <begin position="130"/>
        <end position="240"/>
    </location>
</feature>
<organism evidence="7">
    <name type="scientific">Capitella teleta</name>
    <name type="common">Polychaete worm</name>
    <dbReference type="NCBI Taxonomy" id="283909"/>
    <lineage>
        <taxon>Eukaryota</taxon>
        <taxon>Metazoa</taxon>
        <taxon>Spiralia</taxon>
        <taxon>Lophotrochozoa</taxon>
        <taxon>Annelida</taxon>
        <taxon>Polychaeta</taxon>
        <taxon>Sedentaria</taxon>
        <taxon>Scolecida</taxon>
        <taxon>Capitellidae</taxon>
        <taxon>Capitella</taxon>
    </lineage>
</organism>
<dbReference type="GO" id="GO:0005886">
    <property type="term" value="C:plasma membrane"/>
    <property type="evidence" value="ECO:0007669"/>
    <property type="project" value="TreeGrafter"/>
</dbReference>
<reference evidence="9" key="1">
    <citation type="submission" date="2012-12" db="EMBL/GenBank/DDBJ databases">
        <authorList>
            <person name="Hellsten U."/>
            <person name="Grimwood J."/>
            <person name="Chapman J.A."/>
            <person name="Shapiro H."/>
            <person name="Aerts A."/>
            <person name="Otillar R.P."/>
            <person name="Terry A.Y."/>
            <person name="Boore J.L."/>
            <person name="Simakov O."/>
            <person name="Marletaz F."/>
            <person name="Cho S.-J."/>
            <person name="Edsinger-Gonzales E."/>
            <person name="Havlak P."/>
            <person name="Kuo D.-H."/>
            <person name="Larsson T."/>
            <person name="Lv J."/>
            <person name="Arendt D."/>
            <person name="Savage R."/>
            <person name="Osoegawa K."/>
            <person name="de Jong P."/>
            <person name="Lindberg D.R."/>
            <person name="Seaver E.C."/>
            <person name="Weisblat D.A."/>
            <person name="Putnam N.H."/>
            <person name="Grigoriev I.V."/>
            <person name="Rokhsar D.S."/>
        </authorList>
    </citation>
    <scope>NUCLEOTIDE SEQUENCE</scope>
    <source>
        <strain evidence="9">I ESC-2004</strain>
    </source>
</reference>
<feature type="transmembrane region" description="Helical" evidence="5">
    <location>
        <begin position="187"/>
        <end position="205"/>
    </location>
</feature>